<dbReference type="EMBL" id="BMDI01000001">
    <property type="protein sequence ID" value="GGI18588.1"/>
    <property type="molecule type" value="Genomic_DNA"/>
</dbReference>
<protein>
    <recommendedName>
        <fullName evidence="1">PPM-type phosphatase domain-containing protein</fullName>
    </recommendedName>
</protein>
<dbReference type="SMART" id="SM00332">
    <property type="entry name" value="PP2Cc"/>
    <property type="match status" value="1"/>
</dbReference>
<keyword evidence="3" id="KW-1185">Reference proteome</keyword>
<dbReference type="InterPro" id="IPR036457">
    <property type="entry name" value="PPM-type-like_dom_sf"/>
</dbReference>
<evidence type="ECO:0000313" key="2">
    <source>
        <dbReference type="EMBL" id="GGI18588.1"/>
    </source>
</evidence>
<sequence>MTPSVVLKFAAKTDTGLVRTHNEDAIAFDEACNVLVLADGMGGYNAGEVASRLATEFVRAELVQRLAPLSREGPASILQLQKIMREVVGAANDHILNAALAEPAYRGMGTTLVAALFDHDRVVLAHLGDSRCYRFRQGVLTQLTHDHSQVQEQIDAGLVPPDWGRFAPNKNLITRALGVAAYIDTEISDHVVQEGDLYLLCSDGLSDMLDADVMTAMLQADTDDLELLAEALVHAANQQGGRDNISVLVAQVQSCSKSPQIGTIDRLKNWLSI</sequence>
<evidence type="ECO:0000259" key="1">
    <source>
        <dbReference type="PROSITE" id="PS51746"/>
    </source>
</evidence>
<dbReference type="SMART" id="SM00331">
    <property type="entry name" value="PP2C_SIG"/>
    <property type="match status" value="1"/>
</dbReference>
<dbReference type="GO" id="GO:0004722">
    <property type="term" value="F:protein serine/threonine phosphatase activity"/>
    <property type="evidence" value="ECO:0007669"/>
    <property type="project" value="InterPro"/>
</dbReference>
<dbReference type="InterPro" id="IPR001932">
    <property type="entry name" value="PPM-type_phosphatase-like_dom"/>
</dbReference>
<dbReference type="AlphaFoldDB" id="A0A8J3AQ31"/>
<accession>A0A8J3AQ31</accession>
<proteinExistence type="predicted"/>
<evidence type="ECO:0000313" key="3">
    <source>
        <dbReference type="Proteomes" id="UP000642180"/>
    </source>
</evidence>
<dbReference type="PROSITE" id="PS51746">
    <property type="entry name" value="PPM_2"/>
    <property type="match status" value="1"/>
</dbReference>
<dbReference type="PANTHER" id="PTHR47992">
    <property type="entry name" value="PROTEIN PHOSPHATASE"/>
    <property type="match status" value="1"/>
</dbReference>
<reference evidence="3" key="1">
    <citation type="journal article" date="2019" name="Int. J. Syst. Evol. Microbiol.">
        <title>The Global Catalogue of Microorganisms (GCM) 10K type strain sequencing project: providing services to taxonomists for standard genome sequencing and annotation.</title>
        <authorList>
            <consortium name="The Broad Institute Genomics Platform"/>
            <consortium name="The Broad Institute Genome Sequencing Center for Infectious Disease"/>
            <person name="Wu L."/>
            <person name="Ma J."/>
        </authorList>
    </citation>
    <scope>NUCLEOTIDE SEQUENCE [LARGE SCALE GENOMIC DNA]</scope>
    <source>
        <strain evidence="3">CCM 2767</strain>
    </source>
</reference>
<dbReference type="CDD" id="cd00143">
    <property type="entry name" value="PP2Cc"/>
    <property type="match status" value="1"/>
</dbReference>
<dbReference type="NCBIfam" id="NF033484">
    <property type="entry name" value="Stp1_PP2C_phos"/>
    <property type="match status" value="1"/>
</dbReference>
<dbReference type="Pfam" id="PF13672">
    <property type="entry name" value="PP2C_2"/>
    <property type="match status" value="1"/>
</dbReference>
<gene>
    <name evidence="2" type="ORF">GCM10008066_14830</name>
</gene>
<dbReference type="Proteomes" id="UP000642180">
    <property type="component" value="Unassembled WGS sequence"/>
</dbReference>
<dbReference type="Gene3D" id="3.60.40.10">
    <property type="entry name" value="PPM-type phosphatase domain"/>
    <property type="match status" value="1"/>
</dbReference>
<dbReference type="RefSeq" id="WP_188380604.1">
    <property type="nucleotide sequence ID" value="NZ_BMDI01000001.1"/>
</dbReference>
<dbReference type="SUPFAM" id="SSF81606">
    <property type="entry name" value="PP2C-like"/>
    <property type="match status" value="1"/>
</dbReference>
<name>A0A8J3AQ31_9BURK</name>
<dbReference type="InterPro" id="IPR015655">
    <property type="entry name" value="PP2C"/>
</dbReference>
<organism evidence="2 3">
    <name type="scientific">Oxalicibacterium faecigallinarum</name>
    <dbReference type="NCBI Taxonomy" id="573741"/>
    <lineage>
        <taxon>Bacteria</taxon>
        <taxon>Pseudomonadati</taxon>
        <taxon>Pseudomonadota</taxon>
        <taxon>Betaproteobacteria</taxon>
        <taxon>Burkholderiales</taxon>
        <taxon>Oxalobacteraceae</taxon>
        <taxon>Oxalicibacterium</taxon>
    </lineage>
</organism>
<feature type="domain" description="PPM-type phosphatase" evidence="1">
    <location>
        <begin position="8"/>
        <end position="252"/>
    </location>
</feature>
<comment type="caution">
    <text evidence="2">The sequence shown here is derived from an EMBL/GenBank/DDBJ whole genome shotgun (WGS) entry which is preliminary data.</text>
</comment>